<sequence>MPGEDARDPAHMRPFQIAGEAVRDDEYKIPQVAGGCTSGVVYGGARIVCGVDRDPVDRAQKGPRRRPTGRLGLRTYCE</sequence>
<evidence type="ECO:0000256" key="1">
    <source>
        <dbReference type="SAM" id="MobiDB-lite"/>
    </source>
</evidence>
<accession>A0ABP6LMU3</accession>
<feature type="compositionally biased region" description="Low complexity" evidence="1">
    <location>
        <begin position="69"/>
        <end position="78"/>
    </location>
</feature>
<name>A0ABP6LMU3_9ACTN</name>
<comment type="caution">
    <text evidence="2">The sequence shown here is derived from an EMBL/GenBank/DDBJ whole genome shotgun (WGS) entry which is preliminary data.</text>
</comment>
<organism evidence="2 3">
    <name type="scientific">Streptomyces glomeratus</name>
    <dbReference type="NCBI Taxonomy" id="284452"/>
    <lineage>
        <taxon>Bacteria</taxon>
        <taxon>Bacillati</taxon>
        <taxon>Actinomycetota</taxon>
        <taxon>Actinomycetes</taxon>
        <taxon>Kitasatosporales</taxon>
        <taxon>Streptomycetaceae</taxon>
        <taxon>Streptomyces</taxon>
    </lineage>
</organism>
<dbReference type="EMBL" id="BAAAUF010000029">
    <property type="protein sequence ID" value="GAA3049571.1"/>
    <property type="molecule type" value="Genomic_DNA"/>
</dbReference>
<evidence type="ECO:0000313" key="2">
    <source>
        <dbReference type="EMBL" id="GAA3049571.1"/>
    </source>
</evidence>
<dbReference type="Proteomes" id="UP001501532">
    <property type="component" value="Unassembled WGS sequence"/>
</dbReference>
<gene>
    <name evidence="2" type="ORF">GCM10010448_35690</name>
</gene>
<keyword evidence="3" id="KW-1185">Reference proteome</keyword>
<reference evidence="3" key="1">
    <citation type="journal article" date="2019" name="Int. J. Syst. Evol. Microbiol.">
        <title>The Global Catalogue of Microorganisms (GCM) 10K type strain sequencing project: providing services to taxonomists for standard genome sequencing and annotation.</title>
        <authorList>
            <consortium name="The Broad Institute Genomics Platform"/>
            <consortium name="The Broad Institute Genome Sequencing Center for Infectious Disease"/>
            <person name="Wu L."/>
            <person name="Ma J."/>
        </authorList>
    </citation>
    <scope>NUCLEOTIDE SEQUENCE [LARGE SCALE GENOMIC DNA]</scope>
    <source>
        <strain evidence="3">JCM 9091</strain>
    </source>
</reference>
<protein>
    <submittedName>
        <fullName evidence="2">Uncharacterized protein</fullName>
    </submittedName>
</protein>
<evidence type="ECO:0000313" key="3">
    <source>
        <dbReference type="Proteomes" id="UP001501532"/>
    </source>
</evidence>
<feature type="region of interest" description="Disordered" evidence="1">
    <location>
        <begin position="55"/>
        <end position="78"/>
    </location>
</feature>
<proteinExistence type="predicted"/>